<dbReference type="PANTHER" id="PTHR23360">
    <property type="entry name" value="G-PROTEIN COUPLED RECEPTORS FAMILY 1 PROFILE DOMAIN-CONTAINING PROTEIN-RELATED"/>
    <property type="match status" value="1"/>
</dbReference>
<evidence type="ECO:0000313" key="2">
    <source>
        <dbReference type="Proteomes" id="UP000887563"/>
    </source>
</evidence>
<evidence type="ECO:0000256" key="1">
    <source>
        <dbReference type="SAM" id="Phobius"/>
    </source>
</evidence>
<dbReference type="Gene3D" id="1.20.1070.10">
    <property type="entry name" value="Rhodopsin 7-helix transmembrane proteins"/>
    <property type="match status" value="1"/>
</dbReference>
<dbReference type="InterPro" id="IPR047130">
    <property type="entry name" value="7TM_GPCR_Srsx_nematod"/>
</dbReference>
<dbReference type="Proteomes" id="UP000887563">
    <property type="component" value="Unplaced"/>
</dbReference>
<feature type="transmembrane region" description="Helical" evidence="1">
    <location>
        <begin position="129"/>
        <end position="153"/>
    </location>
</feature>
<sequence>MSSNITSNGLFGIEINPDLGAPLYQAYANNGPTWHIFLPASLLFTVHMLFAINMTIALMLSAAADRLFAVAIPHLRRHPRTYANNGPTWHIVLPASLLFTVALFGIILNSFVVIVTIATPTLRGSANYLMALICFCEVLHASGHSIFFVIAVTGKNFVPLLAANLLMIPSIFALCTCMSLMLSAAADRLFAVAIPHLHKSICIEHKRTYLGAHTIFCTLCGVYGLYFITAFSIKNANM</sequence>
<feature type="transmembrane region" description="Helical" evidence="1">
    <location>
        <begin position="32"/>
        <end position="50"/>
    </location>
</feature>
<keyword evidence="1" id="KW-0472">Membrane</keyword>
<dbReference type="WBParaSite" id="Minc3s00129g05505">
    <property type="protein sequence ID" value="Minc3s00129g05505"/>
    <property type="gene ID" value="Minc3s00129g05505"/>
</dbReference>
<dbReference type="SUPFAM" id="SSF81321">
    <property type="entry name" value="Family A G protein-coupled receptor-like"/>
    <property type="match status" value="1"/>
</dbReference>
<dbReference type="Pfam" id="PF10320">
    <property type="entry name" value="7TM_GPCR_Srsx"/>
    <property type="match status" value="1"/>
</dbReference>
<keyword evidence="2" id="KW-1185">Reference proteome</keyword>
<keyword evidence="1" id="KW-1133">Transmembrane helix</keyword>
<feature type="transmembrane region" description="Helical" evidence="1">
    <location>
        <begin position="210"/>
        <end position="233"/>
    </location>
</feature>
<dbReference type="PANTHER" id="PTHR23360:SF5">
    <property type="entry name" value="G-PROTEIN COUPLED RECEPTORS FAMILY 1 PROFILE DOMAIN-CONTAINING PROTEIN"/>
    <property type="match status" value="1"/>
</dbReference>
<feature type="transmembrane region" description="Helical" evidence="1">
    <location>
        <begin position="165"/>
        <end position="190"/>
    </location>
</feature>
<proteinExistence type="predicted"/>
<feature type="transmembrane region" description="Helical" evidence="1">
    <location>
        <begin position="95"/>
        <end position="117"/>
    </location>
</feature>
<accession>A0A914KVG2</accession>
<name>A0A914KVG2_MELIC</name>
<evidence type="ECO:0000313" key="3">
    <source>
        <dbReference type="WBParaSite" id="Minc3s00129g05505"/>
    </source>
</evidence>
<dbReference type="AlphaFoldDB" id="A0A914KVG2"/>
<keyword evidence="1" id="KW-0812">Transmembrane</keyword>
<reference evidence="3" key="1">
    <citation type="submission" date="2022-11" db="UniProtKB">
        <authorList>
            <consortium name="WormBaseParasite"/>
        </authorList>
    </citation>
    <scope>IDENTIFICATION</scope>
</reference>
<organism evidence="2 3">
    <name type="scientific">Meloidogyne incognita</name>
    <name type="common">Southern root-knot nematode worm</name>
    <name type="synonym">Oxyuris incognita</name>
    <dbReference type="NCBI Taxonomy" id="6306"/>
    <lineage>
        <taxon>Eukaryota</taxon>
        <taxon>Metazoa</taxon>
        <taxon>Ecdysozoa</taxon>
        <taxon>Nematoda</taxon>
        <taxon>Chromadorea</taxon>
        <taxon>Rhabditida</taxon>
        <taxon>Tylenchina</taxon>
        <taxon>Tylenchomorpha</taxon>
        <taxon>Tylenchoidea</taxon>
        <taxon>Meloidogynidae</taxon>
        <taxon>Meloidogyninae</taxon>
        <taxon>Meloidogyne</taxon>
        <taxon>Meloidogyne incognita group</taxon>
    </lineage>
</organism>
<dbReference type="InterPro" id="IPR019424">
    <property type="entry name" value="7TM_GPCR_Srsx"/>
</dbReference>
<protein>
    <submittedName>
        <fullName evidence="3">G-protein coupled receptors family 1 profile domain-containing protein</fullName>
    </submittedName>
</protein>